<name>A0A1Y2S7U8_9GAMM</name>
<feature type="domain" description="DUF3850" evidence="1">
    <location>
        <begin position="9"/>
        <end position="68"/>
    </location>
</feature>
<accession>A0A1Y2S7U8</accession>
<dbReference type="Pfam" id="PF12961">
    <property type="entry name" value="DUF3850"/>
    <property type="match status" value="1"/>
</dbReference>
<proteinExistence type="predicted"/>
<evidence type="ECO:0000259" key="1">
    <source>
        <dbReference type="Pfam" id="PF12961"/>
    </source>
</evidence>
<keyword evidence="3" id="KW-1185">Reference proteome</keyword>
<dbReference type="Proteomes" id="UP000194350">
    <property type="component" value="Unassembled WGS sequence"/>
</dbReference>
<dbReference type="OrthoDB" id="1700487at2"/>
<dbReference type="RefSeq" id="WP_086110326.1">
    <property type="nucleotide sequence ID" value="NZ_CAWNGD010000067.1"/>
</dbReference>
<protein>
    <recommendedName>
        <fullName evidence="1">DUF3850 domain-containing protein</fullName>
    </recommendedName>
</protein>
<dbReference type="EMBL" id="MUBJ01000024">
    <property type="protein sequence ID" value="OTA14708.1"/>
    <property type="molecule type" value="Genomic_DNA"/>
</dbReference>
<gene>
    <name evidence="2" type="ORF">Xvie_03409</name>
</gene>
<dbReference type="SUPFAM" id="SSF88697">
    <property type="entry name" value="PUA domain-like"/>
    <property type="match status" value="1"/>
</dbReference>
<evidence type="ECO:0000313" key="2">
    <source>
        <dbReference type="EMBL" id="OTA14708.1"/>
    </source>
</evidence>
<organism evidence="2 3">
    <name type="scientific">Xenorhabdus vietnamensis</name>
    <dbReference type="NCBI Taxonomy" id="351656"/>
    <lineage>
        <taxon>Bacteria</taxon>
        <taxon>Pseudomonadati</taxon>
        <taxon>Pseudomonadota</taxon>
        <taxon>Gammaproteobacteria</taxon>
        <taxon>Enterobacterales</taxon>
        <taxon>Morganellaceae</taxon>
        <taxon>Xenorhabdus</taxon>
    </lineage>
</organism>
<dbReference type="AlphaFoldDB" id="A0A1Y2S7U8"/>
<reference evidence="2 3" key="1">
    <citation type="submission" date="2016-10" db="EMBL/GenBank/DDBJ databases">
        <title>Systematic genetic and metabolomic analysis of Xenorhabdus and Photorhabdus spp., highlights the requirements for a dual symbiotic and pathogenic life style.</title>
        <authorList>
            <person name="Tobias N.J."/>
            <person name="Wolff H."/>
            <person name="Djahanschiri B."/>
            <person name="Pidot S.J."/>
            <person name="Stinear T.P."/>
            <person name="Ebersberger I."/>
            <person name="Bode H.B."/>
        </authorList>
    </citation>
    <scope>NUCLEOTIDE SEQUENCE [LARGE SCALE GENOMIC DNA]</scope>
    <source>
        <strain evidence="2 3">DSM 22392</strain>
    </source>
</reference>
<sequence length="99" mass="11084">MNKGTERTIHNLKIKSVYFEAVKSGEKKAEFIINDREYKKGDFLGLYEIDDNGNLTNDSIIVRVTDVTAINSALYPSATKEFVLALVSFELSSINCVFA</sequence>
<comment type="caution">
    <text evidence="2">The sequence shown here is derived from an EMBL/GenBank/DDBJ whole genome shotgun (WGS) entry which is preliminary data.</text>
</comment>
<evidence type="ECO:0000313" key="3">
    <source>
        <dbReference type="Proteomes" id="UP000194350"/>
    </source>
</evidence>
<dbReference type="Gene3D" id="2.30.130.30">
    <property type="entry name" value="Hypothetical protein"/>
    <property type="match status" value="1"/>
</dbReference>
<dbReference type="InterPro" id="IPR039440">
    <property type="entry name" value="DUF3850"/>
</dbReference>
<dbReference type="STRING" id="351656.Xvie_03409"/>
<dbReference type="InterPro" id="IPR015947">
    <property type="entry name" value="PUA-like_sf"/>
</dbReference>